<dbReference type="SMART" id="SM00635">
    <property type="entry name" value="BID_2"/>
    <property type="match status" value="3"/>
</dbReference>
<dbReference type="SUPFAM" id="SSF49373">
    <property type="entry name" value="Invasin/intimin cell-adhesion fragments"/>
    <property type="match status" value="2"/>
</dbReference>
<reference evidence="10" key="1">
    <citation type="submission" date="2020-07" db="EMBL/GenBank/DDBJ databases">
        <title>Complete genome sequencing of Clostridia bacterium strain 12CBH8.</title>
        <authorList>
            <person name="Sakamoto M."/>
            <person name="Murakami T."/>
            <person name="Mori H."/>
        </authorList>
    </citation>
    <scope>NUCLEOTIDE SEQUENCE [LARGE SCALE GENOMIC DNA]</scope>
    <source>
        <strain evidence="10">12CBH8</strain>
    </source>
</reference>
<dbReference type="Pfam" id="PF02368">
    <property type="entry name" value="Big_2"/>
    <property type="match status" value="2"/>
</dbReference>
<dbReference type="GO" id="GO:0016798">
    <property type="term" value="F:hydrolase activity, acting on glycosyl bonds"/>
    <property type="evidence" value="ECO:0007669"/>
    <property type="project" value="UniProtKB-KW"/>
</dbReference>
<dbReference type="InterPro" id="IPR008964">
    <property type="entry name" value="Invasin/intimin_cell_adhesion"/>
</dbReference>
<dbReference type="Pfam" id="PF02278">
    <property type="entry name" value="Lyase_8"/>
    <property type="match status" value="1"/>
</dbReference>
<dbReference type="PROSITE" id="PS50022">
    <property type="entry name" value="FA58C_3"/>
    <property type="match status" value="2"/>
</dbReference>
<dbReference type="InterPro" id="IPR003343">
    <property type="entry name" value="Big_2"/>
</dbReference>
<feature type="chain" id="PRO_5031327993" evidence="6">
    <location>
        <begin position="28"/>
        <end position="2118"/>
    </location>
</feature>
<dbReference type="InterPro" id="IPR003159">
    <property type="entry name" value="Lyase_8_central_dom"/>
</dbReference>
<name>A0A7I8D0R3_9FIRM</name>
<evidence type="ECO:0000313" key="10">
    <source>
        <dbReference type="Proteomes" id="UP000593890"/>
    </source>
</evidence>
<dbReference type="GO" id="GO:0030246">
    <property type="term" value="F:carbohydrate binding"/>
    <property type="evidence" value="ECO:0007669"/>
    <property type="project" value="InterPro"/>
</dbReference>
<organism evidence="9 10">
    <name type="scientific">Solibaculum mannosilyticum</name>
    <dbReference type="NCBI Taxonomy" id="2780922"/>
    <lineage>
        <taxon>Bacteria</taxon>
        <taxon>Bacillati</taxon>
        <taxon>Bacillota</taxon>
        <taxon>Clostridia</taxon>
        <taxon>Eubacteriales</taxon>
        <taxon>Oscillospiraceae</taxon>
        <taxon>Solibaculum</taxon>
    </lineage>
</organism>
<accession>A0A7I8D0R3</accession>
<dbReference type="InterPro" id="IPR000421">
    <property type="entry name" value="FA58C"/>
</dbReference>
<dbReference type="InterPro" id="IPR011071">
    <property type="entry name" value="Lyase_8-like_C"/>
</dbReference>
<dbReference type="InterPro" id="IPR004103">
    <property type="entry name" value="Lyase_8_C"/>
</dbReference>
<dbReference type="InterPro" id="IPR008979">
    <property type="entry name" value="Galactose-bd-like_sf"/>
</dbReference>
<protein>
    <submittedName>
        <fullName evidence="9">Uncharacterized protein</fullName>
    </submittedName>
</protein>
<dbReference type="RefSeq" id="WP_215533371.1">
    <property type="nucleotide sequence ID" value="NZ_AP023321.1"/>
</dbReference>
<dbReference type="GO" id="GO:0016837">
    <property type="term" value="F:carbon-oxygen lyase activity, acting on polysaccharides"/>
    <property type="evidence" value="ECO:0007669"/>
    <property type="project" value="UniProtKB-ARBA"/>
</dbReference>
<proteinExistence type="inferred from homology"/>
<sequence>MKRRWISMMTALVMMVSMVLTSLPAVAQETTPDDFDQIRTKWQHMAMGGDYDENDPRMQVLLQSINDVAQDLLDRINPDPTPDWGDNDYLWTEYMLGKRKSAYDDSNNVQFSYRNLRNMAIAYQTKGCDLYKNEELKNEIFRGLEYLYEYHYYPAMYGTGDHSGRYGNWFTWQVGGPIYLSEATLLMYDEMDLETVQKYATIARDGANTYSGGSGAITNPNEGANGLWHNRVLMLTAIMLKDGDMMQDVSDAVPYYIQYVKSGDGYYPDGTFAFHGNFVYNGGYGKEAFSDISHFFLLLSDSPWEIPLDKAEAFYQIVRDSYAPLMYKGIFMDMARGRELTRTDTTDAYAGITMSLSFLMTSKFAPDDVAQEFEGMIKNWMDNDFAIETMQHGAGVAWYMFPVYNLAETLRILDDDSIEKVELDQPSRQWGRGARTIHHSDDYSAALSMTSKTIRSYEQGDSNTKGWYTGWGQLYIYTNDVGQYSGLSKPTIDWERLPGVTSVATMHPSTQYNGAAFVGGATLNGLYSATGMQVQTQSPTSLEAKKSYFFFDDEVVAIGSDITSSNANTIETTFENRRIEGDNALVIDGEKMPNELGWQETLEDVNWAFMEGNVEGSDIGIYFPEGTTLNAKRETRTGKWSSLGSYNPDETEYSANWLTLWQDHGSKPENGSYEYVLLPGMTQQQVESYANNSDVEILRNDSDVHAVYKKSLNILAANMWNGGSLDAMGTSNFLTVDKPATVMVQETNKGLDISLTDSTQQADTVTLEINRAAYGVSSKDERVKVIQTSPSIILEIDTKDAIGTPIEASISYTPVDAPEATEILSTELVDDTLNLTFKNADRAEGYILQYGTESGVYTESITVTSPKASIQGLEPDTTYYFVVKAFNDSGESALSEEKSYTMGNTRRLVDNFDDMSKMASYSDGWALDQTNADTYFNGDTSRLKRNDADKTNRAEEIVYYTPDPENFEIVVYDYGREEGKNTIFEAFGSADGKTWTPIDMNREGEVKKDTWRKTVYTNAAELDSSYNYIKFVVSNNDKIWAPQLSTLTIDYAYTNDRMVMDTMLDDSKAFETTGNFAYMTTDGTDFDGDTDVAYSTDTVGTRLYSFTNIESASLTYYATGTSGAIQPYAEASVDGKTYVPVSTSFEKDASSTSEKYGKYISEFTDLPEGAKYLRVTIDRNGWEGEEDVYWTDLSLSYKHEIQPIEQVKFANGQQEAVIGYSDTPSVKVAPMNGSGELVYSSDTEAVLTFEGDTMVPVQQGNANITVNVLGTEVSDTIPARVSRNLAMNKSVTSSAVNGMYPATNAVDGNMLSRWQSADEQDAWLQIDLGSEKSIDAFDITWQQYGKQYKIQVSDNGQDWEDAFVQTSGKGGHEWIALDQPVTTRYIKMQGIETDSCYSIFEFRALSFTDSEDPDPISTNVALGKEASASSLDSSSLVASNAVDGDETTRFSTARTDDEWFVVNLGSVYTLTDINILWESAYGKEYKLQVSDDNSSWKDVVHETNGAQGWKKHSFEPVSGQYVRMLGIQRGSKYGYSFYEFQVMGYGNTDPVEINSIAFEKDQYNVLCGNKVSLGLITDPANATASSFQWESLNKDIAIVDQSGNVTALVPGEATIQVSSVLNPEVKATCKIVVEDYSGMPTPVESVTMSGKVNYMDVDEQITLSATVAPDDAMTKNVKWTSSDESILTVDNNGNVTALKPGIATIRVTSAADANIYDECTIEVREPEVPDTITAETDKDTYDVNETITMTIKTPLDVNRVALRNERGNYITLLDVHSKQEDGQKVWTVKTAVGSYGIGRVLSVMVDRGEGLVEGTTITVDIVKPAAPAAEVYSAEMQSEVANVNESFTVKVKTNLNATKLAVKNENGRNISFKVLDCVDEGDVRTYTISMSVGTAGMREFTFLAANEDGVWTETGATASIKIVSNAIIYSAEMQSESANVNEPFIVKVKTSLDATKLAVKNENGRNVSFDVLDCVDEGNVRTYTISMSVGTTGMRVFSFLAANETGKWSAMTVEASINITVKPIVYSADIQVETAKVNEPFEVKVTTNVGATKLAVKNENGRNIGFDVLGYEDEGDKRTYTISMSVGTAGMRVFSFLAANEQGQWSEMSAECSVVITK</sequence>
<dbReference type="InterPro" id="IPR011013">
    <property type="entry name" value="Gal_mutarotase_sf_dom"/>
</dbReference>
<dbReference type="Proteomes" id="UP000593890">
    <property type="component" value="Chromosome"/>
</dbReference>
<feature type="domain" description="F5/8 type C" evidence="7">
    <location>
        <begin position="1274"/>
        <end position="1407"/>
    </location>
</feature>
<dbReference type="InterPro" id="IPR003961">
    <property type="entry name" value="FN3_dom"/>
</dbReference>
<keyword evidence="2 6" id="KW-0732">Signal</keyword>
<keyword evidence="4" id="KW-0378">Hydrolase</keyword>
<dbReference type="SUPFAM" id="SSF49785">
    <property type="entry name" value="Galactose-binding domain-like"/>
    <property type="match status" value="2"/>
</dbReference>
<dbReference type="SUPFAM" id="SSF49265">
    <property type="entry name" value="Fibronectin type III"/>
    <property type="match status" value="1"/>
</dbReference>
<feature type="signal peptide" evidence="6">
    <location>
        <begin position="1"/>
        <end position="27"/>
    </location>
</feature>
<dbReference type="EMBL" id="AP023321">
    <property type="protein sequence ID" value="BCI59535.1"/>
    <property type="molecule type" value="Genomic_DNA"/>
</dbReference>
<dbReference type="InterPro" id="IPR038970">
    <property type="entry name" value="Lyase_8"/>
</dbReference>
<dbReference type="InterPro" id="IPR012970">
    <property type="entry name" value="Lyase_8_alpha_N"/>
</dbReference>
<feature type="domain" description="Fibronectin type-III" evidence="8">
    <location>
        <begin position="817"/>
        <end position="905"/>
    </location>
</feature>
<dbReference type="CDD" id="cd00063">
    <property type="entry name" value="FN3"/>
    <property type="match status" value="1"/>
</dbReference>
<feature type="active site" evidence="5">
    <location>
        <position position="275"/>
    </location>
</feature>
<dbReference type="SUPFAM" id="SSF49863">
    <property type="entry name" value="Hyaluronate lyase-like, C-terminal domain"/>
    <property type="match status" value="1"/>
</dbReference>
<dbReference type="PANTHER" id="PTHR38481">
    <property type="entry name" value="HYALURONATE LYASE"/>
    <property type="match status" value="1"/>
</dbReference>
<dbReference type="SUPFAM" id="SSF48230">
    <property type="entry name" value="Chondroitin AC/alginate lyase"/>
    <property type="match status" value="1"/>
</dbReference>
<dbReference type="PANTHER" id="PTHR38481:SF1">
    <property type="entry name" value="HYALURONATE LYASE"/>
    <property type="match status" value="1"/>
</dbReference>
<dbReference type="Gene3D" id="2.60.120.260">
    <property type="entry name" value="Galactose-binding domain-like"/>
    <property type="match status" value="2"/>
</dbReference>
<evidence type="ECO:0000313" key="9">
    <source>
        <dbReference type="EMBL" id="BCI59535.1"/>
    </source>
</evidence>
<dbReference type="Pfam" id="PF08124">
    <property type="entry name" value="Lyase_8_N"/>
    <property type="match status" value="1"/>
</dbReference>
<comment type="similarity">
    <text evidence="1">Belongs to the polysaccharide lyase 8 family.</text>
</comment>
<evidence type="ECO:0000259" key="8">
    <source>
        <dbReference type="PROSITE" id="PS50853"/>
    </source>
</evidence>
<dbReference type="Pfam" id="PF00754">
    <property type="entry name" value="F5_F8_type_C"/>
    <property type="match status" value="2"/>
</dbReference>
<dbReference type="GO" id="GO:0005975">
    <property type="term" value="P:carbohydrate metabolic process"/>
    <property type="evidence" value="ECO:0007669"/>
    <property type="project" value="InterPro"/>
</dbReference>
<dbReference type="Gene3D" id="2.60.40.1080">
    <property type="match status" value="2"/>
</dbReference>
<dbReference type="Gene3D" id="2.70.98.10">
    <property type="match status" value="1"/>
</dbReference>
<evidence type="ECO:0000256" key="2">
    <source>
        <dbReference type="ARBA" id="ARBA00022729"/>
    </source>
</evidence>
<dbReference type="SMART" id="SM00060">
    <property type="entry name" value="FN3"/>
    <property type="match status" value="1"/>
</dbReference>
<evidence type="ECO:0000256" key="6">
    <source>
        <dbReference type="SAM" id="SignalP"/>
    </source>
</evidence>
<feature type="domain" description="F5/8 type C" evidence="7">
    <location>
        <begin position="1410"/>
        <end position="1545"/>
    </location>
</feature>
<dbReference type="Pfam" id="PF02884">
    <property type="entry name" value="Lyase_8_C"/>
    <property type="match status" value="1"/>
</dbReference>
<evidence type="ECO:0000256" key="4">
    <source>
        <dbReference type="ARBA" id="ARBA00023295"/>
    </source>
</evidence>
<dbReference type="KEGG" id="sman:C12CBH8_01740"/>
<dbReference type="InterPro" id="IPR014718">
    <property type="entry name" value="GH-type_carb-bd"/>
</dbReference>
<dbReference type="PROSITE" id="PS50853">
    <property type="entry name" value="FN3"/>
    <property type="match status" value="1"/>
</dbReference>
<gene>
    <name evidence="9" type="ORF">C12CBH8_01740</name>
</gene>
<dbReference type="InterPro" id="IPR013783">
    <property type="entry name" value="Ig-like_fold"/>
</dbReference>
<dbReference type="Gene3D" id="2.60.220.10">
    <property type="entry name" value="Polysaccharide lyase family 8-like, C-terminal"/>
    <property type="match status" value="1"/>
</dbReference>
<dbReference type="InterPro" id="IPR008929">
    <property type="entry name" value="Chondroitin_lyas"/>
</dbReference>
<keyword evidence="10" id="KW-1185">Reference proteome</keyword>
<dbReference type="Gene3D" id="2.60.40.10">
    <property type="entry name" value="Immunoglobulins"/>
    <property type="match status" value="1"/>
</dbReference>
<evidence type="ECO:0000256" key="3">
    <source>
        <dbReference type="ARBA" id="ARBA00023239"/>
    </source>
</evidence>
<feature type="active site" evidence="5">
    <location>
        <position position="338"/>
    </location>
</feature>
<dbReference type="Gene3D" id="1.50.10.100">
    <property type="entry name" value="Chondroitin AC/alginate lyase"/>
    <property type="match status" value="1"/>
</dbReference>
<dbReference type="Pfam" id="PF00041">
    <property type="entry name" value="fn3"/>
    <property type="match status" value="1"/>
</dbReference>
<keyword evidence="3" id="KW-0456">Lyase</keyword>
<feature type="active site" evidence="5">
    <location>
        <position position="284"/>
    </location>
</feature>
<dbReference type="CDD" id="cd01083">
    <property type="entry name" value="GAG_Lyase"/>
    <property type="match status" value="1"/>
</dbReference>
<dbReference type="InterPro" id="IPR036116">
    <property type="entry name" value="FN3_sf"/>
</dbReference>
<keyword evidence="4" id="KW-0326">Glycosidase</keyword>
<dbReference type="GO" id="GO:0005576">
    <property type="term" value="C:extracellular region"/>
    <property type="evidence" value="ECO:0007669"/>
    <property type="project" value="InterPro"/>
</dbReference>
<dbReference type="SUPFAM" id="SSF74650">
    <property type="entry name" value="Galactose mutarotase-like"/>
    <property type="match status" value="1"/>
</dbReference>
<evidence type="ECO:0000256" key="1">
    <source>
        <dbReference type="ARBA" id="ARBA00006699"/>
    </source>
</evidence>
<evidence type="ECO:0000259" key="7">
    <source>
        <dbReference type="PROSITE" id="PS50022"/>
    </source>
</evidence>
<evidence type="ECO:0000256" key="5">
    <source>
        <dbReference type="PIRSR" id="PIRSR638970-1"/>
    </source>
</evidence>